<dbReference type="Gene3D" id="1.10.10.60">
    <property type="entry name" value="Homeodomain-like"/>
    <property type="match status" value="1"/>
</dbReference>
<evidence type="ECO:0000313" key="1">
    <source>
        <dbReference type="EMBL" id="SBT25324.1"/>
    </source>
</evidence>
<gene>
    <name evidence="1" type="ORF">ODI_03627</name>
    <name evidence="2" type="ORF">ODI_R1850</name>
</gene>
<dbReference type="Proteomes" id="UP000078558">
    <property type="component" value="Chromosome I"/>
</dbReference>
<accession>A0A1C3K1M4</accession>
<evidence type="ECO:0000313" key="3">
    <source>
        <dbReference type="Proteomes" id="UP000078558"/>
    </source>
</evidence>
<sequence length="160" mass="18303">MTKTEKPAKAPRGRASTYREEVADQIVWRLAEGETLRDICRSEGMPAWRTVYDWLDAHPEFAARFARARDLGCDAIAEQTLEILDEKPERTLTEQGDKIDPGFVQWQKNRAEQRLKLLAKWHPKKYGDKQQIEHSGSLSIADALREAKLRRQQGEGTDAG</sequence>
<proteinExistence type="predicted"/>
<reference evidence="1 3" key="1">
    <citation type="submission" date="2016-06" db="EMBL/GenBank/DDBJ databases">
        <authorList>
            <person name="Kjaerup R.B."/>
            <person name="Dalgaard T.S."/>
            <person name="Juul-Madsen H.R."/>
        </authorList>
    </citation>
    <scope>NUCLEOTIDE SEQUENCE [LARGE SCALE GENOMIC DNA]</scope>
    <source>
        <strain evidence="1">Orrdi1</strain>
    </source>
</reference>
<dbReference type="EMBL" id="LT907988">
    <property type="protein sequence ID" value="SOE49113.1"/>
    <property type="molecule type" value="Genomic_DNA"/>
</dbReference>
<protein>
    <submittedName>
        <fullName evidence="1">Phage terminase, small subunit</fullName>
    </submittedName>
</protein>
<dbReference type="EMBL" id="FLRC01000017">
    <property type="protein sequence ID" value="SBT25324.1"/>
    <property type="molecule type" value="Genomic_DNA"/>
</dbReference>
<organism evidence="1 3">
    <name type="scientific">Orrella dioscoreae</name>
    <dbReference type="NCBI Taxonomy" id="1851544"/>
    <lineage>
        <taxon>Bacteria</taxon>
        <taxon>Pseudomonadati</taxon>
        <taxon>Pseudomonadota</taxon>
        <taxon>Betaproteobacteria</taxon>
        <taxon>Burkholderiales</taxon>
        <taxon>Alcaligenaceae</taxon>
        <taxon>Orrella</taxon>
    </lineage>
</organism>
<dbReference type="OrthoDB" id="7573036at2"/>
<reference evidence="2 3" key="2">
    <citation type="submission" date="2017-08" db="EMBL/GenBank/DDBJ databases">
        <authorList>
            <person name="de Groot N.N."/>
        </authorList>
    </citation>
    <scope>NUCLEOTIDE SEQUENCE [LARGE SCALE GENOMIC DNA]</scope>
    <source>
        <strain evidence="2">Orrdi1</strain>
    </source>
</reference>
<dbReference type="RefSeq" id="WP_067753071.1">
    <property type="nucleotide sequence ID" value="NZ_LT907988.1"/>
</dbReference>
<dbReference type="InterPro" id="IPR048683">
    <property type="entry name" value="Sf6_terminase"/>
</dbReference>
<name>A0A1C3K1M4_9BURK</name>
<keyword evidence="3" id="KW-1185">Reference proteome</keyword>
<dbReference type="AlphaFoldDB" id="A0A1C3K1M4"/>
<dbReference type="STRING" id="1851544.ODI_03627"/>
<evidence type="ECO:0000313" key="2">
    <source>
        <dbReference type="EMBL" id="SOE49113.1"/>
    </source>
</evidence>
<dbReference type="KEGG" id="odi:ODI_R1850"/>
<dbReference type="Pfam" id="PF20901">
    <property type="entry name" value="Sf6_terminase"/>
    <property type="match status" value="1"/>
</dbReference>